<evidence type="ECO:0000313" key="3">
    <source>
        <dbReference type="Proteomes" id="UP001610444"/>
    </source>
</evidence>
<dbReference type="Proteomes" id="UP001610444">
    <property type="component" value="Unassembled WGS sequence"/>
</dbReference>
<name>A0ABR4JRE9_9EURO</name>
<protein>
    <submittedName>
        <fullName evidence="2">Uncharacterized protein</fullName>
    </submittedName>
</protein>
<keyword evidence="3" id="KW-1185">Reference proteome</keyword>
<feature type="transmembrane region" description="Helical" evidence="1">
    <location>
        <begin position="44"/>
        <end position="65"/>
    </location>
</feature>
<reference evidence="2 3" key="1">
    <citation type="submission" date="2024-07" db="EMBL/GenBank/DDBJ databases">
        <title>Section-level genome sequencing and comparative genomics of Aspergillus sections Usti and Cavernicolus.</title>
        <authorList>
            <consortium name="Lawrence Berkeley National Laboratory"/>
            <person name="Nybo J.L."/>
            <person name="Vesth T.C."/>
            <person name="Theobald S."/>
            <person name="Frisvad J.C."/>
            <person name="Larsen T.O."/>
            <person name="Kjaerboelling I."/>
            <person name="Rothschild-Mancinelli K."/>
            <person name="Lyhne E.K."/>
            <person name="Kogle M.E."/>
            <person name="Barry K."/>
            <person name="Clum A."/>
            <person name="Na H."/>
            <person name="Ledsgaard L."/>
            <person name="Lin J."/>
            <person name="Lipzen A."/>
            <person name="Kuo A."/>
            <person name="Riley R."/>
            <person name="Mondo S."/>
            <person name="LaButti K."/>
            <person name="Haridas S."/>
            <person name="Pangalinan J."/>
            <person name="Salamov A.A."/>
            <person name="Simmons B.A."/>
            <person name="Magnuson J.K."/>
            <person name="Chen J."/>
            <person name="Drula E."/>
            <person name="Henrissat B."/>
            <person name="Wiebenga A."/>
            <person name="Lubbers R.J."/>
            <person name="Gomes A.C."/>
            <person name="Macurrencykelacurrency M.R."/>
            <person name="Stajich J."/>
            <person name="Grigoriev I.V."/>
            <person name="Mortensen U.H."/>
            <person name="De vries R.P."/>
            <person name="Baker S.E."/>
            <person name="Andersen M.R."/>
        </authorList>
    </citation>
    <scope>NUCLEOTIDE SEQUENCE [LARGE SCALE GENOMIC DNA]</scope>
    <source>
        <strain evidence="2 3">CBS 756.74</strain>
    </source>
</reference>
<organism evidence="2 3">
    <name type="scientific">Aspergillus pseudodeflectus</name>
    <dbReference type="NCBI Taxonomy" id="176178"/>
    <lineage>
        <taxon>Eukaryota</taxon>
        <taxon>Fungi</taxon>
        <taxon>Dikarya</taxon>
        <taxon>Ascomycota</taxon>
        <taxon>Pezizomycotina</taxon>
        <taxon>Eurotiomycetes</taxon>
        <taxon>Eurotiomycetidae</taxon>
        <taxon>Eurotiales</taxon>
        <taxon>Aspergillaceae</taxon>
        <taxon>Aspergillus</taxon>
        <taxon>Aspergillus subgen. Nidulantes</taxon>
    </lineage>
</organism>
<evidence type="ECO:0000256" key="1">
    <source>
        <dbReference type="SAM" id="Phobius"/>
    </source>
</evidence>
<keyword evidence="1" id="KW-0472">Membrane</keyword>
<proteinExistence type="predicted"/>
<gene>
    <name evidence="2" type="ORF">BJX68DRAFT_245302</name>
</gene>
<evidence type="ECO:0000313" key="2">
    <source>
        <dbReference type="EMBL" id="KAL2841647.1"/>
    </source>
</evidence>
<keyword evidence="1" id="KW-1133">Transmembrane helix</keyword>
<dbReference type="EMBL" id="JBFXLR010000056">
    <property type="protein sequence ID" value="KAL2841647.1"/>
    <property type="molecule type" value="Genomic_DNA"/>
</dbReference>
<dbReference type="RefSeq" id="XP_070894693.1">
    <property type="nucleotide sequence ID" value="XM_071041482.1"/>
</dbReference>
<comment type="caution">
    <text evidence="2">The sequence shown here is derived from an EMBL/GenBank/DDBJ whole genome shotgun (WGS) entry which is preliminary data.</text>
</comment>
<sequence length="74" mass="8466">MKRATAEKQENRGKRRAREVIRIDMNISKLGLPDGPEGNIVKSFLLFVHLSISYFTPVMLCGILLQFTKKTEDD</sequence>
<accession>A0ABR4JRE9</accession>
<keyword evidence="1" id="KW-0812">Transmembrane</keyword>
<dbReference type="GeneID" id="98156646"/>